<dbReference type="InterPro" id="IPR036086">
    <property type="entry name" value="ParB/Sulfiredoxin_sf"/>
</dbReference>
<reference evidence="4" key="1">
    <citation type="journal article" date="2019" name="Int. J. Syst. Evol. Microbiol.">
        <title>The Global Catalogue of Microorganisms (GCM) 10K type strain sequencing project: providing services to taxonomists for standard genome sequencing and annotation.</title>
        <authorList>
            <consortium name="The Broad Institute Genomics Platform"/>
            <consortium name="The Broad Institute Genome Sequencing Center for Infectious Disease"/>
            <person name="Wu L."/>
            <person name="Ma J."/>
        </authorList>
    </citation>
    <scope>NUCLEOTIDE SEQUENCE [LARGE SCALE GENOMIC DNA]</scope>
    <source>
        <strain evidence="4">JCM 16013</strain>
    </source>
</reference>
<comment type="caution">
    <text evidence="3">The sequence shown here is derived from an EMBL/GenBank/DDBJ whole genome shotgun (WGS) entry which is preliminary data.</text>
</comment>
<keyword evidence="4" id="KW-1185">Reference proteome</keyword>
<accession>A0ABP5CEZ6</accession>
<dbReference type="InterPro" id="IPR003115">
    <property type="entry name" value="ParB_N"/>
</dbReference>
<gene>
    <name evidence="3" type="ORF">GCM10009838_17810</name>
</gene>
<evidence type="ECO:0000313" key="4">
    <source>
        <dbReference type="Proteomes" id="UP001499854"/>
    </source>
</evidence>
<name>A0ABP5CEZ6_9ACTN</name>
<organism evidence="3 4">
    <name type="scientific">Catenulispora subtropica</name>
    <dbReference type="NCBI Taxonomy" id="450798"/>
    <lineage>
        <taxon>Bacteria</taxon>
        <taxon>Bacillati</taxon>
        <taxon>Actinomycetota</taxon>
        <taxon>Actinomycetes</taxon>
        <taxon>Catenulisporales</taxon>
        <taxon>Catenulisporaceae</taxon>
        <taxon>Catenulispora</taxon>
    </lineage>
</organism>
<feature type="region of interest" description="Disordered" evidence="1">
    <location>
        <begin position="434"/>
        <end position="459"/>
    </location>
</feature>
<dbReference type="PANTHER" id="PTHR33375:SF1">
    <property type="entry name" value="CHROMOSOME-PARTITIONING PROTEIN PARB-RELATED"/>
    <property type="match status" value="1"/>
</dbReference>
<dbReference type="Pfam" id="PF02195">
    <property type="entry name" value="ParB_N"/>
    <property type="match status" value="1"/>
</dbReference>
<protein>
    <recommendedName>
        <fullName evidence="2">ParB-like N-terminal domain-containing protein</fullName>
    </recommendedName>
</protein>
<sequence length="543" mass="58237">MVMAQGITVLVLEAWGRNVDQRLAAPQIQGCVQMAARIPPLPDGCGGLPACLEHREAVDVEFTGFDIEDVAAGQSSQAFGHCEPENLAHPHHVILQGLPRAAGRLLLPDEFDELIRRDEAARAQKQRRDEYPLMGRTNRTFAFPVPNRQRPEQTKADVVKHRFPVVVVLDAADVQVGSPVSEMLASVHARRQDCPRPCEWSVTGLGAAAFSMEPNGSAERGAIRLTSGVSMSSSVVRLSIQDLRAADSPRLRGLDTEHVRTLAEVIGLLPPIAVHRSTLMVVDGMHRLAAARLRGRSDIDAVLVDCAVDEVFRLSIEANIANGKPLSLADRRAAAARLMRTHPELSDRSIARSVGMAPATVASIRAAVEGPGTGAARVGADGRIRPRLAAEGRLTASTIIAERPNASLRTIAREAGISVSTALDVRKRVLAGAEPVPTGSRPVSMPLGPEPSATEAARRPQVTADLESLMGALRRDPMLRYSDSGRDLLRWLDQGVAVAGQCQDKAEAIPVHCIAQISQLLRQCTKNLAALAEVLDARRASAV</sequence>
<dbReference type="PANTHER" id="PTHR33375">
    <property type="entry name" value="CHROMOSOME-PARTITIONING PROTEIN PARB-RELATED"/>
    <property type="match status" value="1"/>
</dbReference>
<dbReference type="EMBL" id="BAAAQM010000007">
    <property type="protein sequence ID" value="GAA1961614.1"/>
    <property type="molecule type" value="Genomic_DNA"/>
</dbReference>
<proteinExistence type="predicted"/>
<dbReference type="InterPro" id="IPR050336">
    <property type="entry name" value="Chromosome_partition/occlusion"/>
</dbReference>
<evidence type="ECO:0000313" key="3">
    <source>
        <dbReference type="EMBL" id="GAA1961614.1"/>
    </source>
</evidence>
<feature type="domain" description="ParB-like N-terminal" evidence="2">
    <location>
        <begin position="236"/>
        <end position="320"/>
    </location>
</feature>
<dbReference type="SMART" id="SM00470">
    <property type="entry name" value="ParB"/>
    <property type="match status" value="1"/>
</dbReference>
<dbReference type="Gene3D" id="3.90.1530.10">
    <property type="entry name" value="Conserved hypothetical protein from pyrococcus furiosus pfu- 392566-001, ParB domain"/>
    <property type="match status" value="1"/>
</dbReference>
<dbReference type="Proteomes" id="UP001499854">
    <property type="component" value="Unassembled WGS sequence"/>
</dbReference>
<dbReference type="SUPFAM" id="SSF110849">
    <property type="entry name" value="ParB/Sulfiredoxin"/>
    <property type="match status" value="1"/>
</dbReference>
<evidence type="ECO:0000259" key="2">
    <source>
        <dbReference type="SMART" id="SM00470"/>
    </source>
</evidence>
<evidence type="ECO:0000256" key="1">
    <source>
        <dbReference type="SAM" id="MobiDB-lite"/>
    </source>
</evidence>